<reference evidence="2" key="1">
    <citation type="submission" date="2020-12" db="EMBL/GenBank/DDBJ databases">
        <title>Metabolic potential, ecology and presence of endohyphal bacteria is reflected in genomic diversity of Mucoromycotina.</title>
        <authorList>
            <person name="Muszewska A."/>
            <person name="Okrasinska A."/>
            <person name="Steczkiewicz K."/>
            <person name="Drgas O."/>
            <person name="Orlowska M."/>
            <person name="Perlinska-Lenart U."/>
            <person name="Aleksandrzak-Piekarczyk T."/>
            <person name="Szatraj K."/>
            <person name="Zielenkiewicz U."/>
            <person name="Pilsyk S."/>
            <person name="Malc E."/>
            <person name="Mieczkowski P."/>
            <person name="Kruszewska J.S."/>
            <person name="Biernat P."/>
            <person name="Pawlowska J."/>
        </authorList>
    </citation>
    <scope>NUCLEOTIDE SEQUENCE</scope>
    <source>
        <strain evidence="2">WA0000017839</strain>
    </source>
</reference>
<organism evidence="2 3">
    <name type="scientific">Mucor saturninus</name>
    <dbReference type="NCBI Taxonomy" id="64648"/>
    <lineage>
        <taxon>Eukaryota</taxon>
        <taxon>Fungi</taxon>
        <taxon>Fungi incertae sedis</taxon>
        <taxon>Mucoromycota</taxon>
        <taxon>Mucoromycotina</taxon>
        <taxon>Mucoromycetes</taxon>
        <taxon>Mucorales</taxon>
        <taxon>Mucorineae</taxon>
        <taxon>Mucoraceae</taxon>
        <taxon>Mucor</taxon>
    </lineage>
</organism>
<protein>
    <submittedName>
        <fullName evidence="2">Uncharacterized protein</fullName>
    </submittedName>
</protein>
<evidence type="ECO:0000256" key="1">
    <source>
        <dbReference type="SAM" id="MobiDB-lite"/>
    </source>
</evidence>
<comment type="caution">
    <text evidence="2">The sequence shown here is derived from an EMBL/GenBank/DDBJ whole genome shotgun (WGS) entry which is preliminary data.</text>
</comment>
<evidence type="ECO:0000313" key="2">
    <source>
        <dbReference type="EMBL" id="KAG2202194.1"/>
    </source>
</evidence>
<dbReference type="OrthoDB" id="2287642at2759"/>
<name>A0A8H7V5K1_9FUNG</name>
<feature type="compositionally biased region" description="Basic and acidic residues" evidence="1">
    <location>
        <begin position="88"/>
        <end position="105"/>
    </location>
</feature>
<evidence type="ECO:0000313" key="3">
    <source>
        <dbReference type="Proteomes" id="UP000603453"/>
    </source>
</evidence>
<dbReference type="Proteomes" id="UP000603453">
    <property type="component" value="Unassembled WGS sequence"/>
</dbReference>
<keyword evidence="3" id="KW-1185">Reference proteome</keyword>
<gene>
    <name evidence="2" type="ORF">INT47_002113</name>
</gene>
<sequence>MSTLKARYSSNTANEVIEVPLDNSKPLTESIINLQNRVNEVLTKVLEEEKQAKKTATAVSTVEQDAKEEELKEMNAEEEDTDSPMAVDRPEVEDKQSVKKQKTDV</sequence>
<feature type="region of interest" description="Disordered" evidence="1">
    <location>
        <begin position="50"/>
        <end position="105"/>
    </location>
</feature>
<proteinExistence type="predicted"/>
<dbReference type="AlphaFoldDB" id="A0A8H7V5K1"/>
<accession>A0A8H7V5K1</accession>
<dbReference type="EMBL" id="JAEPRD010000063">
    <property type="protein sequence ID" value="KAG2202194.1"/>
    <property type="molecule type" value="Genomic_DNA"/>
</dbReference>